<evidence type="ECO:0000256" key="2">
    <source>
        <dbReference type="ARBA" id="ARBA00007165"/>
    </source>
</evidence>
<protein>
    <recommendedName>
        <fullName evidence="6">SURF1-like protein</fullName>
    </recommendedName>
</protein>
<dbReference type="GO" id="GO:0005886">
    <property type="term" value="C:plasma membrane"/>
    <property type="evidence" value="ECO:0007669"/>
    <property type="project" value="UniProtKB-SubCell"/>
</dbReference>
<evidence type="ECO:0000256" key="6">
    <source>
        <dbReference type="RuleBase" id="RU363076"/>
    </source>
</evidence>
<feature type="transmembrane region" description="Helical" evidence="6">
    <location>
        <begin position="213"/>
        <end position="233"/>
    </location>
</feature>
<sequence length="251" mass="27966">MSASINNRRRIAVATLLAAFFFAVFASLGIWQIYRLQWKLDLIARVDARVTAPAVPAPGKAEWAGITSEKDSYRHVTVHGTFLNDDEVQVYYSTSLGPGYFVMTPLKRDDGTIVMINRGYVPEEKRDPSTREPVSGETTVTGLLRMSEDHGWLFSQDNKPDQGRWYRRDVGAIASAKGLSDVAPYFIDADNTPNPGTYPIGGLTVVSFRNAHLSYIITWFGMALGTLIVYGVVLRQFGVWGKPIRDPEDED</sequence>
<dbReference type="EMBL" id="VHLG01000012">
    <property type="protein sequence ID" value="TPW28549.1"/>
    <property type="molecule type" value="Genomic_DNA"/>
</dbReference>
<gene>
    <name evidence="7" type="ORF">FJU08_17235</name>
</gene>
<keyword evidence="5 6" id="KW-0472">Membrane</keyword>
<proteinExistence type="inferred from homology"/>
<dbReference type="InterPro" id="IPR045214">
    <property type="entry name" value="Surf1/Surf4"/>
</dbReference>
<dbReference type="PANTHER" id="PTHR23427">
    <property type="entry name" value="SURFEIT LOCUS PROTEIN"/>
    <property type="match status" value="1"/>
</dbReference>
<dbReference type="RefSeq" id="WP_141150267.1">
    <property type="nucleotide sequence ID" value="NZ_VHLG01000012.1"/>
</dbReference>
<dbReference type="AlphaFoldDB" id="A0A506U7F8"/>
<dbReference type="OrthoDB" id="6079986at2"/>
<evidence type="ECO:0000313" key="8">
    <source>
        <dbReference type="Proteomes" id="UP000318801"/>
    </source>
</evidence>
<keyword evidence="6" id="KW-1003">Cell membrane</keyword>
<name>A0A506U7F8_9HYPH</name>
<evidence type="ECO:0000313" key="7">
    <source>
        <dbReference type="EMBL" id="TPW28549.1"/>
    </source>
</evidence>
<comment type="similarity">
    <text evidence="2 6">Belongs to the SURF1 family.</text>
</comment>
<dbReference type="Pfam" id="PF02104">
    <property type="entry name" value="SURF1"/>
    <property type="match status" value="1"/>
</dbReference>
<comment type="caution">
    <text evidence="6">Lacks conserved residue(s) required for the propagation of feature annotation.</text>
</comment>
<dbReference type="PANTHER" id="PTHR23427:SF2">
    <property type="entry name" value="SURFEIT LOCUS PROTEIN 1"/>
    <property type="match status" value="1"/>
</dbReference>
<evidence type="ECO:0000256" key="5">
    <source>
        <dbReference type="ARBA" id="ARBA00023136"/>
    </source>
</evidence>
<dbReference type="InterPro" id="IPR002994">
    <property type="entry name" value="Surf1/Shy1"/>
</dbReference>
<evidence type="ECO:0000256" key="3">
    <source>
        <dbReference type="ARBA" id="ARBA00022692"/>
    </source>
</evidence>
<organism evidence="7 8">
    <name type="scientific">Martelella alba</name>
    <dbReference type="NCBI Taxonomy" id="2590451"/>
    <lineage>
        <taxon>Bacteria</taxon>
        <taxon>Pseudomonadati</taxon>
        <taxon>Pseudomonadota</taxon>
        <taxon>Alphaproteobacteria</taxon>
        <taxon>Hyphomicrobiales</taxon>
        <taxon>Aurantimonadaceae</taxon>
        <taxon>Martelella</taxon>
    </lineage>
</organism>
<accession>A0A506U7F8</accession>
<dbReference type="Proteomes" id="UP000318801">
    <property type="component" value="Unassembled WGS sequence"/>
</dbReference>
<comment type="caution">
    <text evidence="7">The sequence shown here is derived from an EMBL/GenBank/DDBJ whole genome shotgun (WGS) entry which is preliminary data.</text>
</comment>
<dbReference type="PROSITE" id="PS50895">
    <property type="entry name" value="SURF1"/>
    <property type="match status" value="1"/>
</dbReference>
<evidence type="ECO:0000256" key="4">
    <source>
        <dbReference type="ARBA" id="ARBA00022989"/>
    </source>
</evidence>
<dbReference type="CDD" id="cd06662">
    <property type="entry name" value="SURF1"/>
    <property type="match status" value="1"/>
</dbReference>
<comment type="subcellular location">
    <subcellularLocation>
        <location evidence="6">Cell membrane</location>
        <topology evidence="6">Multi-pass membrane protein</topology>
    </subcellularLocation>
    <subcellularLocation>
        <location evidence="1">Membrane</location>
    </subcellularLocation>
</comment>
<evidence type="ECO:0000256" key="1">
    <source>
        <dbReference type="ARBA" id="ARBA00004370"/>
    </source>
</evidence>
<keyword evidence="4 6" id="KW-1133">Transmembrane helix</keyword>
<keyword evidence="8" id="KW-1185">Reference proteome</keyword>
<reference evidence="7 8" key="1">
    <citation type="submission" date="2019-06" db="EMBL/GenBank/DDBJ databases">
        <authorList>
            <person name="Li M."/>
        </authorList>
    </citation>
    <scope>NUCLEOTIDE SEQUENCE [LARGE SCALE GENOMIC DNA]</scope>
    <source>
        <strain evidence="7 8">BGMRC2036</strain>
    </source>
</reference>
<keyword evidence="3 6" id="KW-0812">Transmembrane</keyword>